<accession>A0ACC2JLI2</accession>
<reference evidence="1" key="1">
    <citation type="submission" date="2022-12" db="EMBL/GenBank/DDBJ databases">
        <title>Genome Sequence of Lasiodiplodia mahajangana.</title>
        <authorList>
            <person name="Buettner E."/>
        </authorList>
    </citation>
    <scope>NUCLEOTIDE SEQUENCE</scope>
    <source>
        <strain evidence="1">VT137</strain>
    </source>
</reference>
<evidence type="ECO:0000313" key="2">
    <source>
        <dbReference type="Proteomes" id="UP001153332"/>
    </source>
</evidence>
<keyword evidence="2" id="KW-1185">Reference proteome</keyword>
<dbReference type="EMBL" id="JAPUUL010001149">
    <property type="protein sequence ID" value="KAJ8128214.1"/>
    <property type="molecule type" value="Genomic_DNA"/>
</dbReference>
<gene>
    <name evidence="1" type="ORF">O1611_g5422</name>
</gene>
<dbReference type="Proteomes" id="UP001153332">
    <property type="component" value="Unassembled WGS sequence"/>
</dbReference>
<name>A0ACC2JLI2_9PEZI</name>
<sequence length="302" mass="31584">MRSASAAVGACLYAALATALPADVYTAFTRSSNNWNAKTTIEFPNSSLFENVTKRWNNNDVPVFAVAVSPATEADVAKAVTIARSINLPLLATGGRHAVSQTLSEVNEGLAIDLGSLNGVSIDKKAGTLTVGGGTRFEAIYDPVFEAGYVMPVGSCACPGMVGATIGAGVGRYQGLYGLIIDSLLSVRLVTGDGKVIEVSETSHPDLLWGIRGAGANFGIITSATYKLHRPTNGGQVVTADLVLPASSNASYFDMIQALQGDMPAELATITIMEYNATSTEAQLLVNWVYIGPENESTNTIQ</sequence>
<proteinExistence type="predicted"/>
<protein>
    <submittedName>
        <fullName evidence="1">Uncharacterized protein</fullName>
    </submittedName>
</protein>
<comment type="caution">
    <text evidence="1">The sequence shown here is derived from an EMBL/GenBank/DDBJ whole genome shotgun (WGS) entry which is preliminary data.</text>
</comment>
<evidence type="ECO:0000313" key="1">
    <source>
        <dbReference type="EMBL" id="KAJ8128214.1"/>
    </source>
</evidence>
<organism evidence="1 2">
    <name type="scientific">Lasiodiplodia mahajangana</name>
    <dbReference type="NCBI Taxonomy" id="1108764"/>
    <lineage>
        <taxon>Eukaryota</taxon>
        <taxon>Fungi</taxon>
        <taxon>Dikarya</taxon>
        <taxon>Ascomycota</taxon>
        <taxon>Pezizomycotina</taxon>
        <taxon>Dothideomycetes</taxon>
        <taxon>Dothideomycetes incertae sedis</taxon>
        <taxon>Botryosphaeriales</taxon>
        <taxon>Botryosphaeriaceae</taxon>
        <taxon>Lasiodiplodia</taxon>
    </lineage>
</organism>